<dbReference type="AlphaFoldDB" id="A0A1H8ZLN3"/>
<evidence type="ECO:0000256" key="2">
    <source>
        <dbReference type="ARBA" id="ARBA00002631"/>
    </source>
</evidence>
<dbReference type="RefSeq" id="WP_091772212.1">
    <property type="nucleotide sequence ID" value="NZ_FOES01000002.1"/>
</dbReference>
<evidence type="ECO:0000259" key="12">
    <source>
        <dbReference type="SMART" id="SM00986"/>
    </source>
</evidence>
<evidence type="ECO:0000256" key="3">
    <source>
        <dbReference type="ARBA" id="ARBA00008184"/>
    </source>
</evidence>
<comment type="similarity">
    <text evidence="3 9 11">Belongs to the uracil-DNA glycosylase (UDG) superfamily. UNG family.</text>
</comment>
<keyword evidence="14" id="KW-1185">Reference proteome</keyword>
<comment type="catalytic activity">
    <reaction evidence="1 9 11">
        <text>Hydrolyzes single-stranded DNA or mismatched double-stranded DNA and polynucleotides, releasing free uracil.</text>
        <dbReference type="EC" id="3.2.2.27"/>
    </reaction>
</comment>
<dbReference type="CDD" id="cd10027">
    <property type="entry name" value="UDG-F1-like"/>
    <property type="match status" value="1"/>
</dbReference>
<keyword evidence="9" id="KW-0963">Cytoplasm</keyword>
<dbReference type="NCBIfam" id="NF003589">
    <property type="entry name" value="PRK05254.1-2"/>
    <property type="match status" value="1"/>
</dbReference>
<dbReference type="InterPro" id="IPR036895">
    <property type="entry name" value="Uracil-DNA_glycosylase-like_sf"/>
</dbReference>
<gene>
    <name evidence="9" type="primary">ung</name>
    <name evidence="13" type="ORF">SAMN05216362_10220</name>
</gene>
<dbReference type="InterPro" id="IPR018085">
    <property type="entry name" value="Ura-DNA_Glyclase_AS"/>
</dbReference>
<dbReference type="SMART" id="SM00987">
    <property type="entry name" value="UreE_C"/>
    <property type="match status" value="1"/>
</dbReference>
<dbReference type="Proteomes" id="UP000199427">
    <property type="component" value="Unassembled WGS sequence"/>
</dbReference>
<dbReference type="PANTHER" id="PTHR11264">
    <property type="entry name" value="URACIL-DNA GLYCOSYLASE"/>
    <property type="match status" value="1"/>
</dbReference>
<dbReference type="EC" id="3.2.2.27" evidence="4 9"/>
<keyword evidence="8 9" id="KW-0234">DNA repair</keyword>
<evidence type="ECO:0000256" key="4">
    <source>
        <dbReference type="ARBA" id="ARBA00012030"/>
    </source>
</evidence>
<dbReference type="STRING" id="571933.SAMN05216362_10220"/>
<feature type="active site" description="Proton acceptor" evidence="9 10">
    <location>
        <position position="63"/>
    </location>
</feature>
<evidence type="ECO:0000313" key="13">
    <source>
        <dbReference type="EMBL" id="SEP65332.1"/>
    </source>
</evidence>
<keyword evidence="7 9" id="KW-0378">Hydrolase</keyword>
<protein>
    <recommendedName>
        <fullName evidence="5 9">Uracil-DNA glycosylase</fullName>
        <shortName evidence="9">UDG</shortName>
        <ecNumber evidence="4 9">3.2.2.27</ecNumber>
    </recommendedName>
</protein>
<dbReference type="SUPFAM" id="SSF52141">
    <property type="entry name" value="Uracil-DNA glycosylase-like"/>
    <property type="match status" value="1"/>
</dbReference>
<dbReference type="NCBIfam" id="NF003588">
    <property type="entry name" value="PRK05254.1-1"/>
    <property type="match status" value="1"/>
</dbReference>
<reference evidence="13 14" key="1">
    <citation type="submission" date="2016-10" db="EMBL/GenBank/DDBJ databases">
        <authorList>
            <person name="de Groot N.N."/>
        </authorList>
    </citation>
    <scope>NUCLEOTIDE SEQUENCE [LARGE SCALE GENOMIC DNA]</scope>
    <source>
        <strain evidence="13 14">DSM 21633</strain>
    </source>
</reference>
<dbReference type="PROSITE" id="PS00130">
    <property type="entry name" value="U_DNA_GLYCOSYLASE"/>
    <property type="match status" value="1"/>
</dbReference>
<comment type="subcellular location">
    <subcellularLocation>
        <location evidence="9">Cytoplasm</location>
    </subcellularLocation>
</comment>
<dbReference type="SMART" id="SM00986">
    <property type="entry name" value="UDG"/>
    <property type="match status" value="1"/>
</dbReference>
<evidence type="ECO:0000256" key="6">
    <source>
        <dbReference type="ARBA" id="ARBA00022763"/>
    </source>
</evidence>
<sequence length="220" mass="25132">MNIQSDWKQYLDEELQQPFFNRMMTKVETLYETKKIYPPKDQIFKALNLTSFQKTKVVILGQDPYHGQGQANGLSFSVNKGLALPPSLKNIYKELINDLGCAHPPHGDLSHWAEQGVLLLNTVLTVEEAKAHSHKQLGWERLTDRVIEVLNNHKDHVVFILWGKHAQKKGVNIDESRHLILTAPHPSPLSAHRGFFGSQPFSKTNTYLSEHGKSKIDWCF</sequence>
<organism evidence="13 14">
    <name type="scientific">Piscibacillus halophilus</name>
    <dbReference type="NCBI Taxonomy" id="571933"/>
    <lineage>
        <taxon>Bacteria</taxon>
        <taxon>Bacillati</taxon>
        <taxon>Bacillota</taxon>
        <taxon>Bacilli</taxon>
        <taxon>Bacillales</taxon>
        <taxon>Bacillaceae</taxon>
        <taxon>Piscibacillus</taxon>
    </lineage>
</organism>
<dbReference type="NCBIfam" id="NF003591">
    <property type="entry name" value="PRK05254.1-4"/>
    <property type="match status" value="1"/>
</dbReference>
<feature type="domain" description="Uracil-DNA glycosylase-like" evidence="12">
    <location>
        <begin position="48"/>
        <end position="208"/>
    </location>
</feature>
<dbReference type="NCBIfam" id="TIGR00628">
    <property type="entry name" value="ung"/>
    <property type="match status" value="1"/>
</dbReference>
<dbReference type="FunFam" id="3.40.470.10:FF:000001">
    <property type="entry name" value="Uracil-DNA glycosylase"/>
    <property type="match status" value="1"/>
</dbReference>
<dbReference type="InterPro" id="IPR005122">
    <property type="entry name" value="Uracil-DNA_glycosylase-like"/>
</dbReference>
<dbReference type="Gene3D" id="3.40.470.10">
    <property type="entry name" value="Uracil-DNA glycosylase-like domain"/>
    <property type="match status" value="1"/>
</dbReference>
<evidence type="ECO:0000256" key="11">
    <source>
        <dbReference type="RuleBase" id="RU003780"/>
    </source>
</evidence>
<evidence type="ECO:0000256" key="10">
    <source>
        <dbReference type="PROSITE-ProRule" id="PRU10072"/>
    </source>
</evidence>
<dbReference type="Pfam" id="PF03167">
    <property type="entry name" value="UDG"/>
    <property type="match status" value="1"/>
</dbReference>
<dbReference type="GO" id="GO:0004844">
    <property type="term" value="F:uracil DNA N-glycosylase activity"/>
    <property type="evidence" value="ECO:0007669"/>
    <property type="project" value="UniProtKB-UniRule"/>
</dbReference>
<evidence type="ECO:0000256" key="5">
    <source>
        <dbReference type="ARBA" id="ARBA00018429"/>
    </source>
</evidence>
<evidence type="ECO:0000256" key="7">
    <source>
        <dbReference type="ARBA" id="ARBA00022801"/>
    </source>
</evidence>
<dbReference type="InterPro" id="IPR002043">
    <property type="entry name" value="UDG_fam1"/>
</dbReference>
<comment type="function">
    <text evidence="2 9 11">Excises uracil residues from the DNA which can arise as a result of misincorporation of dUMP residues by DNA polymerase or due to deamination of cytosine.</text>
</comment>
<evidence type="ECO:0000256" key="1">
    <source>
        <dbReference type="ARBA" id="ARBA00001400"/>
    </source>
</evidence>
<evidence type="ECO:0000313" key="14">
    <source>
        <dbReference type="Proteomes" id="UP000199427"/>
    </source>
</evidence>
<dbReference type="NCBIfam" id="NF003592">
    <property type="entry name" value="PRK05254.1-5"/>
    <property type="match status" value="1"/>
</dbReference>
<evidence type="ECO:0000256" key="9">
    <source>
        <dbReference type="HAMAP-Rule" id="MF_00148"/>
    </source>
</evidence>
<name>A0A1H8ZLN3_9BACI</name>
<dbReference type="PANTHER" id="PTHR11264:SF0">
    <property type="entry name" value="URACIL-DNA GLYCOSYLASE"/>
    <property type="match status" value="1"/>
</dbReference>
<dbReference type="GO" id="GO:0005737">
    <property type="term" value="C:cytoplasm"/>
    <property type="evidence" value="ECO:0007669"/>
    <property type="project" value="UniProtKB-SubCell"/>
</dbReference>
<dbReference type="OrthoDB" id="9804372at2"/>
<dbReference type="EMBL" id="FOES01000002">
    <property type="protein sequence ID" value="SEP65332.1"/>
    <property type="molecule type" value="Genomic_DNA"/>
</dbReference>
<proteinExistence type="inferred from homology"/>
<evidence type="ECO:0000256" key="8">
    <source>
        <dbReference type="ARBA" id="ARBA00023204"/>
    </source>
</evidence>
<keyword evidence="6 9" id="KW-0227">DNA damage</keyword>
<dbReference type="GO" id="GO:0097510">
    <property type="term" value="P:base-excision repair, AP site formation via deaminated base removal"/>
    <property type="evidence" value="ECO:0007669"/>
    <property type="project" value="TreeGrafter"/>
</dbReference>
<dbReference type="HAMAP" id="MF_00148">
    <property type="entry name" value="UDG"/>
    <property type="match status" value="1"/>
</dbReference>
<accession>A0A1H8ZLN3</accession>